<evidence type="ECO:0000313" key="3">
    <source>
        <dbReference type="Proteomes" id="UP000316806"/>
    </source>
</evidence>
<evidence type="ECO:0000313" key="2">
    <source>
        <dbReference type="EMBL" id="QDQ14026.1"/>
    </source>
</evidence>
<dbReference type="SUPFAM" id="SSF81995">
    <property type="entry name" value="beta-sandwich domain of Sec23/24"/>
    <property type="match status" value="1"/>
</dbReference>
<proteinExistence type="predicted"/>
<evidence type="ECO:0008006" key="4">
    <source>
        <dbReference type="Google" id="ProtNLM"/>
    </source>
</evidence>
<gene>
    <name evidence="2" type="ORF">FH965_28480</name>
</gene>
<protein>
    <recommendedName>
        <fullName evidence="4">DUF3558 domain-containing protein</fullName>
    </recommendedName>
</protein>
<dbReference type="AlphaFoldDB" id="A0A516REE3"/>
<dbReference type="Proteomes" id="UP000316806">
    <property type="component" value="Chromosome"/>
</dbReference>
<dbReference type="RefSeq" id="WP_144321255.1">
    <property type="nucleotide sequence ID" value="NZ_CP040916.1"/>
</dbReference>
<sequence>MSIPPQQPGPQQPNPYQQNPYAQQPPGPVPPSPYAQPPAPGQPPAFPPPGVPLGAPPAAKRPVPSWVWGLGGALVASAVWAGVLFANGTLGGGDEADLAGYRFRKDLCDAVTIDAFKERYEPRLGSEPNSHYASKEQALDANNCNWSLKDKNASASDYSSVFVNSTAQWHKKSDPKGEFASIYKGFEDRSGDTYAYTTKSVGGIGDEAFLIVEKRSPTGSKTSPKEFGGMTLGVRDGWFTFELQWSWYGSSTSGGTKAPSEQEVEKMIKSDARDALAALKKS</sequence>
<name>A0A516REE3_STRST</name>
<feature type="compositionally biased region" description="Pro residues" evidence="1">
    <location>
        <begin position="23"/>
        <end position="53"/>
    </location>
</feature>
<reference evidence="2 3" key="1">
    <citation type="journal article" date="2019" name="J. Ind. Microbiol. Biotechnol.">
        <title>The complete genomic sequence of Streptomyces spectabilis NRRL-2792 and identification of secondary metabolite biosynthetic gene clusters.</title>
        <authorList>
            <person name="Sinha A."/>
            <person name="Phillips-Salemka S."/>
            <person name="Niraula T.A."/>
            <person name="Short K.A."/>
            <person name="Niraula N.P."/>
        </authorList>
    </citation>
    <scope>NUCLEOTIDE SEQUENCE [LARGE SCALE GENOMIC DNA]</scope>
    <source>
        <strain evidence="2 3">NRRL 2792</strain>
    </source>
</reference>
<feature type="region of interest" description="Disordered" evidence="1">
    <location>
        <begin position="1"/>
        <end position="53"/>
    </location>
</feature>
<organism evidence="2 3">
    <name type="scientific">Streptomyces spectabilis</name>
    <dbReference type="NCBI Taxonomy" id="68270"/>
    <lineage>
        <taxon>Bacteria</taxon>
        <taxon>Bacillati</taxon>
        <taxon>Actinomycetota</taxon>
        <taxon>Actinomycetes</taxon>
        <taxon>Kitasatosporales</taxon>
        <taxon>Streptomycetaceae</taxon>
        <taxon>Streptomyces</taxon>
    </lineage>
</organism>
<evidence type="ECO:0000256" key="1">
    <source>
        <dbReference type="SAM" id="MobiDB-lite"/>
    </source>
</evidence>
<accession>A0A516REE3</accession>
<dbReference type="EMBL" id="CP040916">
    <property type="protein sequence ID" value="QDQ14026.1"/>
    <property type="molecule type" value="Genomic_DNA"/>
</dbReference>
<feature type="compositionally biased region" description="Pro residues" evidence="1">
    <location>
        <begin position="1"/>
        <end position="13"/>
    </location>
</feature>